<organism evidence="7 8">
    <name type="scientific">Nannochloropsis salina CCMP1776</name>
    <dbReference type="NCBI Taxonomy" id="1027361"/>
    <lineage>
        <taxon>Eukaryota</taxon>
        <taxon>Sar</taxon>
        <taxon>Stramenopiles</taxon>
        <taxon>Ochrophyta</taxon>
        <taxon>Eustigmatophyceae</taxon>
        <taxon>Eustigmatales</taxon>
        <taxon>Monodopsidaceae</taxon>
        <taxon>Microchloropsis</taxon>
        <taxon>Microchloropsis salina</taxon>
    </lineage>
</organism>
<dbReference type="Gene3D" id="3.30.40.10">
    <property type="entry name" value="Zinc/RING finger domain, C3HC4 (zinc finger)"/>
    <property type="match status" value="1"/>
</dbReference>
<evidence type="ECO:0000256" key="5">
    <source>
        <dbReference type="SAM" id="MobiDB-lite"/>
    </source>
</evidence>
<reference evidence="7 8" key="1">
    <citation type="submission" date="2019-01" db="EMBL/GenBank/DDBJ databases">
        <title>Nuclear Genome Assembly of the Microalgal Biofuel strain Nannochloropsis salina CCMP1776.</title>
        <authorList>
            <person name="Hovde B."/>
        </authorList>
    </citation>
    <scope>NUCLEOTIDE SEQUENCE [LARGE SCALE GENOMIC DNA]</scope>
    <source>
        <strain evidence="7 8">CCMP1776</strain>
    </source>
</reference>
<feature type="domain" description="Nitric oxide synthase-interacting protein zinc-finger" evidence="6">
    <location>
        <begin position="5"/>
        <end position="73"/>
    </location>
</feature>
<comment type="subcellular location">
    <subcellularLocation>
        <location evidence="1">Nucleus</location>
    </subcellularLocation>
</comment>
<dbReference type="PANTHER" id="PTHR13063:SF10">
    <property type="entry name" value="NITRIC OXIDE SYNTHASE-INTERACTING PROTEIN"/>
    <property type="match status" value="1"/>
</dbReference>
<feature type="region of interest" description="Disordered" evidence="5">
    <location>
        <begin position="806"/>
        <end position="826"/>
    </location>
</feature>
<dbReference type="OrthoDB" id="189178at2759"/>
<feature type="region of interest" description="Disordered" evidence="5">
    <location>
        <begin position="349"/>
        <end position="438"/>
    </location>
</feature>
<feature type="coiled-coil region" evidence="4">
    <location>
        <begin position="75"/>
        <end position="106"/>
    </location>
</feature>
<keyword evidence="3" id="KW-0539">Nucleus</keyword>
<dbReference type="PANTHER" id="PTHR13063">
    <property type="entry name" value="ENOS INTERACTING PROTEIN"/>
    <property type="match status" value="1"/>
</dbReference>
<dbReference type="InterPro" id="IPR031790">
    <property type="entry name" value="Znf-NOSIP"/>
</dbReference>
<comment type="similarity">
    <text evidence="2">Belongs to the NOSIP family.</text>
</comment>
<feature type="compositionally biased region" description="Basic and acidic residues" evidence="5">
    <location>
        <begin position="806"/>
        <end position="817"/>
    </location>
</feature>
<evidence type="ECO:0000313" key="7">
    <source>
        <dbReference type="EMBL" id="TFJ85327.1"/>
    </source>
</evidence>
<dbReference type="AlphaFoldDB" id="A0A4D9D4L9"/>
<keyword evidence="4" id="KW-0175">Coiled coil</keyword>
<evidence type="ECO:0000256" key="1">
    <source>
        <dbReference type="ARBA" id="ARBA00004123"/>
    </source>
</evidence>
<keyword evidence="8" id="KW-1185">Reference proteome</keyword>
<gene>
    <name evidence="7" type="ORF">NSK_003375</name>
</gene>
<name>A0A4D9D4L9_9STRA</name>
<dbReference type="Pfam" id="PF15906">
    <property type="entry name" value="zf-NOSIP"/>
    <property type="match status" value="1"/>
</dbReference>
<dbReference type="GO" id="GO:0061630">
    <property type="term" value="F:ubiquitin protein ligase activity"/>
    <property type="evidence" value="ECO:0007669"/>
    <property type="project" value="InterPro"/>
</dbReference>
<proteinExistence type="inferred from homology"/>
<dbReference type="Proteomes" id="UP000355283">
    <property type="component" value="Unassembled WGS sequence"/>
</dbReference>
<protein>
    <recommendedName>
        <fullName evidence="6">Nitric oxide synthase-interacting protein zinc-finger domain-containing protein</fullName>
    </recommendedName>
</protein>
<feature type="region of interest" description="Disordered" evidence="5">
    <location>
        <begin position="117"/>
        <end position="137"/>
    </location>
</feature>
<feature type="region of interest" description="Disordered" evidence="5">
    <location>
        <begin position="629"/>
        <end position="660"/>
    </location>
</feature>
<evidence type="ECO:0000256" key="4">
    <source>
        <dbReference type="SAM" id="Coils"/>
    </source>
</evidence>
<dbReference type="GO" id="GO:0005634">
    <property type="term" value="C:nucleus"/>
    <property type="evidence" value="ECO:0007669"/>
    <property type="project" value="UniProtKB-SubCell"/>
</dbReference>
<evidence type="ECO:0000313" key="8">
    <source>
        <dbReference type="Proteomes" id="UP000355283"/>
    </source>
</evidence>
<dbReference type="EMBL" id="SDOX01000015">
    <property type="protein sequence ID" value="TFJ85327.1"/>
    <property type="molecule type" value="Genomic_DNA"/>
</dbReference>
<accession>A0A4D9D4L9</accession>
<feature type="compositionally biased region" description="Gly residues" evidence="5">
    <location>
        <begin position="640"/>
        <end position="657"/>
    </location>
</feature>
<evidence type="ECO:0000259" key="6">
    <source>
        <dbReference type="Pfam" id="PF15906"/>
    </source>
</evidence>
<dbReference type="InterPro" id="IPR013083">
    <property type="entry name" value="Znf_RING/FYVE/PHD"/>
</dbReference>
<comment type="caution">
    <text evidence="7">The sequence shown here is derived from an EMBL/GenBank/DDBJ whole genome shotgun (WGS) entry which is preliminary data.</text>
</comment>
<feature type="compositionally biased region" description="Low complexity" evidence="5">
    <location>
        <begin position="364"/>
        <end position="409"/>
    </location>
</feature>
<evidence type="ECO:0000256" key="3">
    <source>
        <dbReference type="ARBA" id="ARBA00023242"/>
    </source>
</evidence>
<feature type="region of interest" description="Disordered" evidence="5">
    <location>
        <begin position="500"/>
        <end position="526"/>
    </location>
</feature>
<evidence type="ECO:0000256" key="2">
    <source>
        <dbReference type="ARBA" id="ARBA00008126"/>
    </source>
</evidence>
<dbReference type="InterPro" id="IPR016818">
    <property type="entry name" value="NOSIP"/>
</dbReference>
<dbReference type="SUPFAM" id="SSF57850">
    <property type="entry name" value="RING/U-box"/>
    <property type="match status" value="1"/>
</dbReference>
<sequence length="826" mass="90904">MPQKHSRNNTDRATFTYQERKMAGWGTRKTRIGTDSQQPFGYCCLTLKPVTDPVVSPSGHIYSREAIVEYLLSKTQDLKRQRVLYEQQREEEQERIEAALNEEKEKDVHRFVERQTSTFEEAAPRQGHEQNPQEENRQRYIKQQLSKVIHRDLKTKQEDVKKTSFWVPVCTPEAKNTAIEKPATRPRSPMTGDPLRGKDLLPLPLMVDPEWRNEHDGRGKFLCAVSRKAITSQPAVFIKSTGVVVLESIAQELAYPSWQRSGVGEGGKMSAPMLEGRERWIPSGPHPAVFRPNATQAKDVSALSLLSTVAGLSPPAQPELKHCKESAIGANGGCRSRLRERPDSLPLAYATDRSVPDAAHRSVRAPAGPSPSSRAASTRTSWTAPSSVSSAHAPPPGAASSSPSLSRPAGFPCLRRIKPDHTLPVHPHMLPRRPRDQTSSFPLLDARALTSNSLKHHLVPSHARQETARTWEVAEEDVARGSAHRGVMYKSNQRCDWEDHDRLEGKEKRPRKSAKAGRGDNAGTRAWEEYPRPFRRVSGAVDSTRLEEPAFLVDPSPPLLDSTSASILHARNGVSGAIARLAAQGMLDWEKVSNARALIRACSEARGVADMTAGVLPLLDHLLDTQPQAFAPKRRKAESGGVGERGPPAGGAQGNSAGGDPSISQLIQQLAADENACYVVASVNATGIESVWCNDRMSDLFISSEELEGLKSQTRMAIYSFWPRFLSGPGLYELMGAFSAIMVQSTNTPSLDVILDCCVQRAVKGSERPAPTKCLATVGMIINRLREGNVLILRLLPCGRSDLKSRRRQESRARGRSVDVVQGSYE</sequence>